<organism evidence="2 3">
    <name type="scientific">Acinetobacter vivianii</name>
    <dbReference type="NCBI Taxonomy" id="1776742"/>
    <lineage>
        <taxon>Bacteria</taxon>
        <taxon>Pseudomonadati</taxon>
        <taxon>Pseudomonadota</taxon>
        <taxon>Gammaproteobacteria</taxon>
        <taxon>Moraxellales</taxon>
        <taxon>Moraxellaceae</taxon>
        <taxon>Acinetobacter</taxon>
    </lineage>
</organism>
<dbReference type="Proteomes" id="UP001199528">
    <property type="component" value="Chromosome"/>
</dbReference>
<gene>
    <name evidence="2" type="ORF">LF296_00105</name>
</gene>
<reference evidence="2" key="1">
    <citation type="journal article" date="2022" name="Front Environ Sci">
        <title>Complete genome sequence analysis of a novel alkane-degrading bacterial strain, Acinetobacter vivianii KJ-1, and its diesel degradation ability.</title>
        <authorList>
            <person name="Zhang Y."/>
            <person name="Song F."/>
            <person name="Wang J."/>
            <person name="Zhao Q."/>
            <person name="Zheng L."/>
            <person name="Wang Z."/>
            <person name="Zhang X."/>
            <person name="Gao Y."/>
            <person name="Chen G."/>
            <person name="Huang Y."/>
        </authorList>
    </citation>
    <scope>NUCLEOTIDE SEQUENCE</scope>
    <source>
        <strain evidence="2">KJ-1</strain>
    </source>
</reference>
<keyword evidence="1" id="KW-0472">Membrane</keyword>
<name>A0AAJ6NJ07_9GAMM</name>
<keyword evidence="1" id="KW-1133">Transmembrane helix</keyword>
<evidence type="ECO:0000313" key="2">
    <source>
        <dbReference type="EMBL" id="WDZ51251.1"/>
    </source>
</evidence>
<evidence type="ECO:0000256" key="1">
    <source>
        <dbReference type="SAM" id="Phobius"/>
    </source>
</evidence>
<reference evidence="2" key="2">
    <citation type="submission" date="2023-02" db="EMBL/GenBank/DDBJ databases">
        <authorList>
            <person name="Huang Y."/>
            <person name="Zhang Y."/>
            <person name="Zhang T."/>
            <person name="Wang J."/>
        </authorList>
    </citation>
    <scope>NUCLEOTIDE SEQUENCE</scope>
    <source>
        <strain evidence="2">KJ-1</strain>
    </source>
</reference>
<accession>A0AAJ6NJ07</accession>
<dbReference type="KEGG" id="aviv:LF296_00105"/>
<proteinExistence type="predicted"/>
<dbReference type="AlphaFoldDB" id="A0AAJ6NJ07"/>
<dbReference type="EMBL" id="CP085083">
    <property type="protein sequence ID" value="WDZ51251.1"/>
    <property type="molecule type" value="Genomic_DNA"/>
</dbReference>
<dbReference type="RefSeq" id="WP_272655163.1">
    <property type="nucleotide sequence ID" value="NZ_CP085083.1"/>
</dbReference>
<evidence type="ECO:0000313" key="3">
    <source>
        <dbReference type="Proteomes" id="UP001199528"/>
    </source>
</evidence>
<keyword evidence="1" id="KW-0812">Transmembrane</keyword>
<feature type="transmembrane region" description="Helical" evidence="1">
    <location>
        <begin position="6"/>
        <end position="23"/>
    </location>
</feature>
<sequence length="113" mass="12917">MIFHTLLSAIGIVYLGFLVWKWLEKPKQQYQAPRTIRKWVLDNSGEELYIAFITSDQKVGFASGRYAMSSGSTSTTWSGFLSGDLNDLVRTTMGQNVFDEMIECLKQQKINRI</sequence>
<protein>
    <submittedName>
        <fullName evidence="2">Uncharacterized protein</fullName>
    </submittedName>
</protein>